<organism evidence="2 3">
    <name type="scientific">Caerostris extrusa</name>
    <name type="common">Bark spider</name>
    <name type="synonym">Caerostris bankana</name>
    <dbReference type="NCBI Taxonomy" id="172846"/>
    <lineage>
        <taxon>Eukaryota</taxon>
        <taxon>Metazoa</taxon>
        <taxon>Ecdysozoa</taxon>
        <taxon>Arthropoda</taxon>
        <taxon>Chelicerata</taxon>
        <taxon>Arachnida</taxon>
        <taxon>Araneae</taxon>
        <taxon>Araneomorphae</taxon>
        <taxon>Entelegynae</taxon>
        <taxon>Araneoidea</taxon>
        <taxon>Araneidae</taxon>
        <taxon>Caerostris</taxon>
    </lineage>
</organism>
<evidence type="ECO:0000256" key="1">
    <source>
        <dbReference type="SAM" id="MobiDB-lite"/>
    </source>
</evidence>
<keyword evidence="3" id="KW-1185">Reference proteome</keyword>
<accession>A0AAV4M853</accession>
<evidence type="ECO:0000313" key="2">
    <source>
        <dbReference type="EMBL" id="GIX68593.1"/>
    </source>
</evidence>
<proteinExistence type="predicted"/>
<dbReference type="EMBL" id="BPLR01001978">
    <property type="protein sequence ID" value="GIX68593.1"/>
    <property type="molecule type" value="Genomic_DNA"/>
</dbReference>
<sequence>MKHSTHLSDKRLSIRRMTQQQGRVEESPHDQCTRSSTGTRCPDFPAAAPVHPANLRLLGAKALARQTRQAIAQWEMLVAEGEGDEVISKAGRYLKGPKGSNQPK</sequence>
<feature type="compositionally biased region" description="Basic and acidic residues" evidence="1">
    <location>
        <begin position="1"/>
        <end position="12"/>
    </location>
</feature>
<dbReference type="Proteomes" id="UP001054945">
    <property type="component" value="Unassembled WGS sequence"/>
</dbReference>
<feature type="region of interest" description="Disordered" evidence="1">
    <location>
        <begin position="1"/>
        <end position="48"/>
    </location>
</feature>
<reference evidence="2 3" key="1">
    <citation type="submission" date="2021-06" db="EMBL/GenBank/DDBJ databases">
        <title>Caerostris extrusa draft genome.</title>
        <authorList>
            <person name="Kono N."/>
            <person name="Arakawa K."/>
        </authorList>
    </citation>
    <scope>NUCLEOTIDE SEQUENCE [LARGE SCALE GENOMIC DNA]</scope>
</reference>
<feature type="compositionally biased region" description="Basic and acidic residues" evidence="1">
    <location>
        <begin position="23"/>
        <end position="32"/>
    </location>
</feature>
<protein>
    <submittedName>
        <fullName evidence="2">Uncharacterized protein</fullName>
    </submittedName>
</protein>
<dbReference type="AlphaFoldDB" id="A0AAV4M853"/>
<comment type="caution">
    <text evidence="2">The sequence shown here is derived from an EMBL/GenBank/DDBJ whole genome shotgun (WGS) entry which is preliminary data.</text>
</comment>
<name>A0AAV4M853_CAEEX</name>
<gene>
    <name evidence="2" type="ORF">CEXT_177441</name>
</gene>
<evidence type="ECO:0000313" key="3">
    <source>
        <dbReference type="Proteomes" id="UP001054945"/>
    </source>
</evidence>